<dbReference type="InterPro" id="IPR026904">
    <property type="entry name" value="MnmG_C"/>
</dbReference>
<evidence type="ECO:0000256" key="10">
    <source>
        <dbReference type="ARBA" id="ARBA00025948"/>
    </source>
</evidence>
<dbReference type="GO" id="GO:0005829">
    <property type="term" value="C:cytosol"/>
    <property type="evidence" value="ECO:0007669"/>
    <property type="project" value="TreeGrafter"/>
</dbReference>
<evidence type="ECO:0000256" key="7">
    <source>
        <dbReference type="ARBA" id="ARBA00022694"/>
    </source>
</evidence>
<evidence type="ECO:0000313" key="13">
    <source>
        <dbReference type="EMBL" id="MBI2875752.1"/>
    </source>
</evidence>
<dbReference type="InterPro" id="IPR002218">
    <property type="entry name" value="MnmG-rel"/>
</dbReference>
<feature type="domain" description="tRNA uridine 5-carboxymethylaminomethyl modification enzyme C-terminal subdomain" evidence="12">
    <location>
        <begin position="207"/>
        <end position="278"/>
    </location>
</feature>
<evidence type="ECO:0000256" key="4">
    <source>
        <dbReference type="ARBA" id="ARBA00020461"/>
    </source>
</evidence>
<organism evidence="13 14">
    <name type="scientific">Tectimicrobiota bacterium</name>
    <dbReference type="NCBI Taxonomy" id="2528274"/>
    <lineage>
        <taxon>Bacteria</taxon>
        <taxon>Pseudomonadati</taxon>
        <taxon>Nitrospinota/Tectimicrobiota group</taxon>
        <taxon>Candidatus Tectimicrobiota</taxon>
    </lineage>
</organism>
<protein>
    <recommendedName>
        <fullName evidence="4">tRNA uridine 5-carboxymethylaminomethyl modification enzyme MnmG</fullName>
    </recommendedName>
    <alternativeName>
        <fullName evidence="11">Glucose-inhibited division protein A</fullName>
    </alternativeName>
</protein>
<evidence type="ECO:0000256" key="9">
    <source>
        <dbReference type="ARBA" id="ARBA00023027"/>
    </source>
</evidence>
<dbReference type="FunFam" id="1.10.10.1800:FF:000001">
    <property type="entry name" value="tRNA uridine 5-carboxymethylaminomethyl modification enzyme MnmG"/>
    <property type="match status" value="1"/>
</dbReference>
<feature type="non-terminal residue" evidence="13">
    <location>
        <position position="1"/>
    </location>
</feature>
<dbReference type="SMART" id="SM01228">
    <property type="entry name" value="GIDA_assoc_3"/>
    <property type="match status" value="1"/>
</dbReference>
<dbReference type="InterPro" id="IPR044920">
    <property type="entry name" value="MnmG_C_subdom_sf"/>
</dbReference>
<gene>
    <name evidence="13" type="ORF">HYY20_02595</name>
</gene>
<dbReference type="InterPro" id="IPR049312">
    <property type="entry name" value="GIDA_C_N"/>
</dbReference>
<evidence type="ECO:0000256" key="11">
    <source>
        <dbReference type="ARBA" id="ARBA00031800"/>
    </source>
</evidence>
<dbReference type="PANTHER" id="PTHR11806:SF0">
    <property type="entry name" value="PROTEIN MTO1 HOMOLOG, MITOCHONDRIAL"/>
    <property type="match status" value="1"/>
</dbReference>
<comment type="cofactor">
    <cofactor evidence="1">
        <name>FAD</name>
        <dbReference type="ChEBI" id="CHEBI:57692"/>
    </cofactor>
</comment>
<dbReference type="InterPro" id="IPR040131">
    <property type="entry name" value="MnmG_N"/>
</dbReference>
<dbReference type="Pfam" id="PF01134">
    <property type="entry name" value="GIDA"/>
    <property type="match status" value="1"/>
</dbReference>
<keyword evidence="8" id="KW-0274">FAD</keyword>
<evidence type="ECO:0000256" key="5">
    <source>
        <dbReference type="ARBA" id="ARBA00022490"/>
    </source>
</evidence>
<dbReference type="Gene3D" id="3.50.50.60">
    <property type="entry name" value="FAD/NAD(P)-binding domain"/>
    <property type="match status" value="1"/>
</dbReference>
<proteinExistence type="inferred from homology"/>
<dbReference type="FunFam" id="1.10.150.570:FF:000001">
    <property type="entry name" value="tRNA uridine 5-carboxymethylaminomethyl modification enzyme MnmG"/>
    <property type="match status" value="1"/>
</dbReference>
<accession>A0A932CN69</accession>
<dbReference type="Pfam" id="PF13932">
    <property type="entry name" value="SAM_GIDA_C"/>
    <property type="match status" value="1"/>
</dbReference>
<reference evidence="13" key="1">
    <citation type="submission" date="2020-07" db="EMBL/GenBank/DDBJ databases">
        <title>Huge and variable diversity of episymbiotic CPR bacteria and DPANN archaea in groundwater ecosystems.</title>
        <authorList>
            <person name="He C.Y."/>
            <person name="Keren R."/>
            <person name="Whittaker M."/>
            <person name="Farag I.F."/>
            <person name="Doudna J."/>
            <person name="Cate J.H.D."/>
            <person name="Banfield J.F."/>
        </authorList>
    </citation>
    <scope>NUCLEOTIDE SEQUENCE</scope>
    <source>
        <strain evidence="13">NC_groundwater_672_Ag_B-0.1um_62_36</strain>
    </source>
</reference>
<keyword evidence="6" id="KW-0285">Flavoprotein</keyword>
<dbReference type="GO" id="GO:0030488">
    <property type="term" value="P:tRNA methylation"/>
    <property type="evidence" value="ECO:0007669"/>
    <property type="project" value="TreeGrafter"/>
</dbReference>
<evidence type="ECO:0000256" key="3">
    <source>
        <dbReference type="ARBA" id="ARBA00007653"/>
    </source>
</evidence>
<dbReference type="InterPro" id="IPR020595">
    <property type="entry name" value="MnmG-rel_CS"/>
</dbReference>
<dbReference type="SUPFAM" id="SSF51905">
    <property type="entry name" value="FAD/NAD(P)-binding domain"/>
    <property type="match status" value="1"/>
</dbReference>
<keyword evidence="9" id="KW-0520">NAD</keyword>
<dbReference type="GO" id="GO:0050660">
    <property type="term" value="F:flavin adenine dinucleotide binding"/>
    <property type="evidence" value="ECO:0007669"/>
    <property type="project" value="InterPro"/>
</dbReference>
<dbReference type="Pfam" id="PF21680">
    <property type="entry name" value="GIDA_C_1st"/>
    <property type="match status" value="1"/>
</dbReference>
<dbReference type="Gene3D" id="1.10.10.1800">
    <property type="entry name" value="tRNA uridine 5-carboxymethylaminomethyl modification enzyme MnmG/GidA"/>
    <property type="match status" value="1"/>
</dbReference>
<dbReference type="EMBL" id="JACPRF010000077">
    <property type="protein sequence ID" value="MBI2875752.1"/>
    <property type="molecule type" value="Genomic_DNA"/>
</dbReference>
<dbReference type="InterPro" id="IPR036188">
    <property type="entry name" value="FAD/NAD-bd_sf"/>
</dbReference>
<dbReference type="PANTHER" id="PTHR11806">
    <property type="entry name" value="GLUCOSE INHIBITED DIVISION PROTEIN A"/>
    <property type="match status" value="1"/>
</dbReference>
<dbReference type="Proteomes" id="UP000769766">
    <property type="component" value="Unassembled WGS sequence"/>
</dbReference>
<keyword evidence="7" id="KW-0819">tRNA processing</keyword>
<sequence length="291" mass="33024">PGYAVEYDFVLPTQLWPTLETKSIAGLFLAGQINGTSGYEEAAAQGLIAGINAALRVQGREPFELNRSEAYIGVLIDDLVTRGTQEPYRMFTSRAEYRLHLRHDNADQRLREKGSRIGLVGLEEYHRFQEEVEALRRELARLEGERLRPGGEVDQRFREMGTAPLAKPITLAEFLRRPEVSYAHLEALGREDPQLPQSLKERVEIEIKYQGYIERQLKEIERFRKLEGKRLSPHLNYDQIPGLSREVREKLKAISPLSLGQASRISGVTPSALSVLMIYLEGLRRKGSACP</sequence>
<dbReference type="AlphaFoldDB" id="A0A932CN69"/>
<keyword evidence="5" id="KW-0963">Cytoplasm</keyword>
<name>A0A932CN69_UNCTE</name>
<comment type="function">
    <text evidence="2">NAD-binding protein involved in the addition of a carboxymethylaminomethyl (cmnm) group at the wobble position (U34) of certain tRNAs, forming tRNA-cmnm(5)s(2)U34.</text>
</comment>
<comment type="subunit">
    <text evidence="10">Homodimer. Heterotetramer of two MnmE and two MnmG subunits.</text>
</comment>
<evidence type="ECO:0000313" key="14">
    <source>
        <dbReference type="Proteomes" id="UP000769766"/>
    </source>
</evidence>
<evidence type="ECO:0000259" key="12">
    <source>
        <dbReference type="SMART" id="SM01228"/>
    </source>
</evidence>
<dbReference type="InterPro" id="IPR047001">
    <property type="entry name" value="MnmG_C_subdom"/>
</dbReference>
<dbReference type="PROSITE" id="PS01281">
    <property type="entry name" value="GIDA_2"/>
    <property type="match status" value="1"/>
</dbReference>
<evidence type="ECO:0000256" key="1">
    <source>
        <dbReference type="ARBA" id="ARBA00001974"/>
    </source>
</evidence>
<evidence type="ECO:0000256" key="6">
    <source>
        <dbReference type="ARBA" id="ARBA00022630"/>
    </source>
</evidence>
<dbReference type="Gene3D" id="1.10.150.570">
    <property type="entry name" value="GidA associated domain, C-terminal subdomain"/>
    <property type="match status" value="1"/>
</dbReference>
<comment type="similarity">
    <text evidence="3">Belongs to the MnmG family.</text>
</comment>
<comment type="caution">
    <text evidence="13">The sequence shown here is derived from an EMBL/GenBank/DDBJ whole genome shotgun (WGS) entry which is preliminary data.</text>
</comment>
<dbReference type="GO" id="GO:0002098">
    <property type="term" value="P:tRNA wobble uridine modification"/>
    <property type="evidence" value="ECO:0007669"/>
    <property type="project" value="TreeGrafter"/>
</dbReference>
<evidence type="ECO:0000256" key="8">
    <source>
        <dbReference type="ARBA" id="ARBA00022827"/>
    </source>
</evidence>
<evidence type="ECO:0000256" key="2">
    <source>
        <dbReference type="ARBA" id="ARBA00003717"/>
    </source>
</evidence>